<dbReference type="Gene3D" id="3.40.50.620">
    <property type="entry name" value="HUPs"/>
    <property type="match status" value="3"/>
</dbReference>
<dbReference type="FunFam" id="3.90.740.10:FF:000017">
    <property type="entry name" value="Leucine--tRNA ligase"/>
    <property type="match status" value="1"/>
</dbReference>
<evidence type="ECO:0000313" key="15">
    <source>
        <dbReference type="EMBL" id="SOC50804.1"/>
    </source>
</evidence>
<dbReference type="Gene3D" id="1.10.730.10">
    <property type="entry name" value="Isoleucyl-tRNA Synthetase, Domain 1"/>
    <property type="match status" value="1"/>
</dbReference>
<dbReference type="FunFam" id="3.40.50.620:FF:000056">
    <property type="entry name" value="Leucine--tRNA ligase"/>
    <property type="match status" value="1"/>
</dbReference>
<evidence type="ECO:0000256" key="3">
    <source>
        <dbReference type="ARBA" id="ARBA00022598"/>
    </source>
</evidence>
<dbReference type="FunFam" id="1.10.730.10:FF:000011">
    <property type="entry name" value="Leucine--tRNA ligase chloroplastic/mitochondrial"/>
    <property type="match status" value="1"/>
</dbReference>
<reference evidence="16" key="1">
    <citation type="submission" date="2017-08" db="EMBL/GenBank/DDBJ databases">
        <authorList>
            <person name="Varghese N."/>
            <person name="Submissions S."/>
        </authorList>
    </citation>
    <scope>NUCLEOTIDE SEQUENCE [LARGE SCALE GENOMIC DNA]</scope>
    <source>
        <strain evidence="16">DSM 4725</strain>
    </source>
</reference>
<dbReference type="InterPro" id="IPR025709">
    <property type="entry name" value="Leu_tRNA-synth_edit"/>
</dbReference>
<feature type="short sequence motif" description="'KMSKS' region" evidence="9">
    <location>
        <begin position="738"/>
        <end position="742"/>
    </location>
</feature>
<keyword evidence="4 9" id="KW-0547">Nucleotide-binding</keyword>
<feature type="compositionally biased region" description="Polar residues" evidence="11">
    <location>
        <begin position="1"/>
        <end position="10"/>
    </location>
</feature>
<dbReference type="RefSeq" id="WP_097196312.1">
    <property type="nucleotide sequence ID" value="NZ_OBQI01000005.1"/>
</dbReference>
<protein>
    <recommendedName>
        <fullName evidence="9">Leucine--tRNA ligase</fullName>
        <ecNumber evidence="9">6.1.1.4</ecNumber>
    </recommendedName>
    <alternativeName>
        <fullName evidence="9">Leucyl-tRNA synthetase</fullName>
        <shortName evidence="9">LeuRS</shortName>
    </alternativeName>
</protein>
<dbReference type="GO" id="GO:0002161">
    <property type="term" value="F:aminoacyl-tRNA deacylase activity"/>
    <property type="evidence" value="ECO:0007669"/>
    <property type="project" value="InterPro"/>
</dbReference>
<dbReference type="InterPro" id="IPR013155">
    <property type="entry name" value="M/V/L/I-tRNA-synth_anticd-bd"/>
</dbReference>
<evidence type="ECO:0000256" key="9">
    <source>
        <dbReference type="HAMAP-Rule" id="MF_00049"/>
    </source>
</evidence>
<evidence type="ECO:0000259" key="13">
    <source>
        <dbReference type="Pfam" id="PF09334"/>
    </source>
</evidence>
<feature type="domain" description="Leucyl-tRNA synthetase editing" evidence="14">
    <location>
        <begin position="305"/>
        <end position="510"/>
    </location>
</feature>
<dbReference type="Gene3D" id="3.90.740.10">
    <property type="entry name" value="Valyl/Leucyl/Isoleucyl-tRNA synthetase, editing domain"/>
    <property type="match status" value="1"/>
</dbReference>
<dbReference type="InterPro" id="IPR015413">
    <property type="entry name" value="Methionyl/Leucyl_tRNA_Synth"/>
</dbReference>
<evidence type="ECO:0000256" key="6">
    <source>
        <dbReference type="ARBA" id="ARBA00022917"/>
    </source>
</evidence>
<evidence type="ECO:0000256" key="11">
    <source>
        <dbReference type="SAM" id="MobiDB-lite"/>
    </source>
</evidence>
<evidence type="ECO:0000256" key="4">
    <source>
        <dbReference type="ARBA" id="ARBA00022741"/>
    </source>
</evidence>
<dbReference type="GO" id="GO:0005524">
    <property type="term" value="F:ATP binding"/>
    <property type="evidence" value="ECO:0007669"/>
    <property type="project" value="UniProtKB-UniRule"/>
</dbReference>
<dbReference type="PANTHER" id="PTHR43740:SF2">
    <property type="entry name" value="LEUCINE--TRNA LIGASE, MITOCHONDRIAL"/>
    <property type="match status" value="1"/>
</dbReference>
<organism evidence="15 16">
    <name type="scientific">Blastococcus aggregatus</name>
    <dbReference type="NCBI Taxonomy" id="38502"/>
    <lineage>
        <taxon>Bacteria</taxon>
        <taxon>Bacillati</taxon>
        <taxon>Actinomycetota</taxon>
        <taxon>Actinomycetes</taxon>
        <taxon>Geodermatophilales</taxon>
        <taxon>Geodermatophilaceae</taxon>
        <taxon>Blastococcus</taxon>
    </lineage>
</organism>
<dbReference type="EMBL" id="OBQI01000005">
    <property type="protein sequence ID" value="SOC50804.1"/>
    <property type="molecule type" value="Genomic_DNA"/>
</dbReference>
<comment type="similarity">
    <text evidence="1 9 10">Belongs to the class-I aminoacyl-tRNA synthetase family.</text>
</comment>
<evidence type="ECO:0000256" key="8">
    <source>
        <dbReference type="ARBA" id="ARBA00047469"/>
    </source>
</evidence>
<dbReference type="FunFam" id="3.40.50.620:FF:000087">
    <property type="entry name" value="Leucine--tRNA ligase"/>
    <property type="match status" value="1"/>
</dbReference>
<dbReference type="AlphaFoldDB" id="A0A285V9M3"/>
<keyword evidence="6 9" id="KW-0648">Protein biosynthesis</keyword>
<dbReference type="FunFam" id="3.40.50.620:FF:000060">
    <property type="entry name" value="Leucine--tRNA ligase"/>
    <property type="match status" value="1"/>
</dbReference>
<dbReference type="GO" id="GO:0004823">
    <property type="term" value="F:leucine-tRNA ligase activity"/>
    <property type="evidence" value="ECO:0007669"/>
    <property type="project" value="UniProtKB-UniRule"/>
</dbReference>
<gene>
    <name evidence="9" type="primary">leuS</name>
    <name evidence="15" type="ORF">SAMN05660748_3563</name>
</gene>
<dbReference type="Pfam" id="PF09334">
    <property type="entry name" value="tRNA-synt_1g"/>
    <property type="match status" value="1"/>
</dbReference>
<keyword evidence="16" id="KW-1185">Reference proteome</keyword>
<dbReference type="InterPro" id="IPR014729">
    <property type="entry name" value="Rossmann-like_a/b/a_fold"/>
</dbReference>
<keyword evidence="3 9" id="KW-0436">Ligase</keyword>
<accession>A0A285V9M3</accession>
<dbReference type="SUPFAM" id="SSF52374">
    <property type="entry name" value="Nucleotidylyl transferase"/>
    <property type="match status" value="1"/>
</dbReference>
<dbReference type="HAMAP" id="MF_00049_B">
    <property type="entry name" value="Leu_tRNA_synth_B"/>
    <property type="match status" value="1"/>
</dbReference>
<evidence type="ECO:0000313" key="16">
    <source>
        <dbReference type="Proteomes" id="UP000219435"/>
    </source>
</evidence>
<dbReference type="InterPro" id="IPR009080">
    <property type="entry name" value="tRNAsynth_Ia_anticodon-bd"/>
</dbReference>
<feature type="region of interest" description="Disordered" evidence="11">
    <location>
        <begin position="1"/>
        <end position="20"/>
    </location>
</feature>
<name>A0A285V9M3_9ACTN</name>
<dbReference type="SUPFAM" id="SSF50677">
    <property type="entry name" value="ValRS/IleRS/LeuRS editing domain"/>
    <property type="match status" value="1"/>
</dbReference>
<comment type="subcellular location">
    <subcellularLocation>
        <location evidence="9">Cytoplasm</location>
    </subcellularLocation>
</comment>
<evidence type="ECO:0000259" key="14">
    <source>
        <dbReference type="Pfam" id="PF13603"/>
    </source>
</evidence>
<evidence type="ECO:0000256" key="5">
    <source>
        <dbReference type="ARBA" id="ARBA00022840"/>
    </source>
</evidence>
<keyword evidence="5 9" id="KW-0067">ATP-binding</keyword>
<evidence type="ECO:0000256" key="1">
    <source>
        <dbReference type="ARBA" id="ARBA00005594"/>
    </source>
</evidence>
<dbReference type="PRINTS" id="PR00985">
    <property type="entry name" value="TRNASYNTHLEU"/>
</dbReference>
<dbReference type="InterPro" id="IPR002302">
    <property type="entry name" value="Leu-tRNA-ligase"/>
</dbReference>
<dbReference type="EC" id="6.1.1.4" evidence="9"/>
<dbReference type="GO" id="GO:0005829">
    <property type="term" value="C:cytosol"/>
    <property type="evidence" value="ECO:0007669"/>
    <property type="project" value="TreeGrafter"/>
</dbReference>
<keyword evidence="7 9" id="KW-0030">Aminoacyl-tRNA synthetase</keyword>
<dbReference type="GO" id="GO:0006429">
    <property type="term" value="P:leucyl-tRNA aminoacylation"/>
    <property type="evidence" value="ECO:0007669"/>
    <property type="project" value="UniProtKB-UniRule"/>
</dbReference>
<comment type="catalytic activity">
    <reaction evidence="8 9">
        <text>tRNA(Leu) + L-leucine + ATP = L-leucyl-tRNA(Leu) + AMP + diphosphate</text>
        <dbReference type="Rhea" id="RHEA:11688"/>
        <dbReference type="Rhea" id="RHEA-COMP:9613"/>
        <dbReference type="Rhea" id="RHEA-COMP:9622"/>
        <dbReference type="ChEBI" id="CHEBI:30616"/>
        <dbReference type="ChEBI" id="CHEBI:33019"/>
        <dbReference type="ChEBI" id="CHEBI:57427"/>
        <dbReference type="ChEBI" id="CHEBI:78442"/>
        <dbReference type="ChEBI" id="CHEBI:78494"/>
        <dbReference type="ChEBI" id="CHEBI:456215"/>
        <dbReference type="EC" id="6.1.1.4"/>
    </reaction>
</comment>
<evidence type="ECO:0000256" key="7">
    <source>
        <dbReference type="ARBA" id="ARBA00023146"/>
    </source>
</evidence>
<dbReference type="SUPFAM" id="SSF47323">
    <property type="entry name" value="Anticodon-binding domain of a subclass of class I aminoacyl-tRNA synthetases"/>
    <property type="match status" value="1"/>
</dbReference>
<dbReference type="InterPro" id="IPR009008">
    <property type="entry name" value="Val/Leu/Ile-tRNA-synth_edit"/>
</dbReference>
<dbReference type="OrthoDB" id="9810365at2"/>
<evidence type="ECO:0000256" key="2">
    <source>
        <dbReference type="ARBA" id="ARBA00022490"/>
    </source>
</evidence>
<dbReference type="NCBIfam" id="TIGR00396">
    <property type="entry name" value="leuS_bact"/>
    <property type="match status" value="1"/>
</dbReference>
<keyword evidence="2 9" id="KW-0963">Cytoplasm</keyword>
<dbReference type="Pfam" id="PF08264">
    <property type="entry name" value="Anticodon_1"/>
    <property type="match status" value="1"/>
</dbReference>
<dbReference type="InterPro" id="IPR001412">
    <property type="entry name" value="aa-tRNA-synth_I_CS"/>
</dbReference>
<dbReference type="Proteomes" id="UP000219435">
    <property type="component" value="Unassembled WGS sequence"/>
</dbReference>
<evidence type="ECO:0000256" key="10">
    <source>
        <dbReference type="RuleBase" id="RU363039"/>
    </source>
</evidence>
<comment type="caution">
    <text evidence="9">Lacks conserved residue(s) required for the propagation of feature annotation.</text>
</comment>
<dbReference type="PROSITE" id="PS00178">
    <property type="entry name" value="AA_TRNA_LIGASE_I"/>
    <property type="match status" value="1"/>
</dbReference>
<proteinExistence type="inferred from homology"/>
<dbReference type="Pfam" id="PF13603">
    <property type="entry name" value="tRNA-synt_1_2"/>
    <property type="match status" value="1"/>
</dbReference>
<feature type="binding site" evidence="9">
    <location>
        <position position="741"/>
    </location>
    <ligand>
        <name>ATP</name>
        <dbReference type="ChEBI" id="CHEBI:30616"/>
    </ligand>
</feature>
<dbReference type="PANTHER" id="PTHR43740">
    <property type="entry name" value="LEUCYL-TRNA SYNTHETASE"/>
    <property type="match status" value="1"/>
</dbReference>
<feature type="domain" description="Methionyl/Valyl/Leucyl/Isoleucyl-tRNA synthetase anticodon-binding" evidence="12">
    <location>
        <begin position="817"/>
        <end position="933"/>
    </location>
</feature>
<dbReference type="CDD" id="cd07958">
    <property type="entry name" value="Anticodon_Ia_Leu_BEm"/>
    <property type="match status" value="1"/>
</dbReference>
<evidence type="ECO:0000259" key="12">
    <source>
        <dbReference type="Pfam" id="PF08264"/>
    </source>
</evidence>
<sequence length="971" mass="107220">MSQTADQPSVEQAAGDLPPHRYTPALAQQIELSWQDRWEAEGTTNTPNPTGRLSAGFERVADRPKFFAMDMFPYPSGAGLHVGHPLGYLGTDVTSRFRRMDGDNVLHPMGYDAFGLPAEQFAVQTGQHPRVTTEANIAAISTQLRRLGVDHDQRRTFATIDPGYYKWTQWIFLQIFGSWFDEDANKARPIDELVAELDAGTREPAAGANPTGRPWAELADREKKAVVDGHRLAYLNEAPVNWCPGLGTVLSNEEVTADGRSERGNFPVFRRPLKQWMMRITAYADRLLADLDRLDWSDSLKHMQRNWIGRSTGAKVRFAVGAGGGTAGASEAIEVFTTRPDTLFGATYVVLAPEHPLVGALTADAWPDGADPRWTGGAATPAEAVREYQRQASRRSELDRQDAGREKTGVWLGVTAVNPVNGRELPVFIADYVLTGYGTGAIMAVPGEDTRDFEFAEAFGLPVVRTVQPPADFEGGAWTGSGRMINSANDEISLDGLEKAEAIARITAWLVERGAGEATTTYKLRDWLFSRQRYWGEPFPIVYDEDDRPVAVPTSMLPVLLPEVDDYSPKTFADDDADSAPEPPLSRATEWTTVTLDLGDGPKEYRRETNTMPNWAGSCWYYLRYLDPGDDERMVDPELERYWMGPRHDGDTGGVDLYVGGVEHAVLHLLYARFWHKVLHDLGHVSSEEPFRRLVNQGYISAYAYTDERGFYVPAAEVVEKDGRFLYEGKPVNREYGKIGKSLKNMVTPDEMIGAYGADTFRVYEMSTGPLEQSRPWETKAVVGSQRLLQRIWRVVVDEQTGAVRAADDVEPAESTLRALHQAIDGVRDGYTTLRFNIAIARITELTNHLTQAYGASSPVPRAVAEQLVLLVAPLAPHLGEELWSRLGGEGSVAWAPFPTADPRWLVEDTVQVAVQVNGKVRSQVTVPADADAAALEAAARADDKVAGYLDGATIRRVIAVPGRLVNFVVA</sequence>
<feature type="domain" description="Methionyl/Leucyl tRNA synthetase" evidence="13">
    <location>
        <begin position="72"/>
        <end position="153"/>
    </location>
</feature>